<keyword evidence="2" id="KW-1185">Reference proteome</keyword>
<gene>
    <name evidence="1" type="ORF">GH811_09165</name>
</gene>
<comment type="caution">
    <text evidence="1">The sequence shown here is derived from an EMBL/GenBank/DDBJ whole genome shotgun (WGS) entry which is preliminary data.</text>
</comment>
<sequence>MDKLIDSIKSQIPVDVDGFSCIKTQNILIPYMEIGIECLIRNISNLNLFFETILKLIEIQVNDILEITDILGVTYDITKEAIVDMVALNFISISENKLRVTDKGKEALKTQKQIEIKKKYLNKVMINLVNGKISDGYNTVLENANKRSVCLVEEITVDKQFLDANYQMINQVFKEQQEKDSAFGKNNITKELYKIVDIHYNKLVYVNNEVFIYKSEGADEIQMHFKSDHNNEYLSCLYNQLKQEVNPCLEYFFERNRDLINTQTDHMLAPEEMLVEARNVAKEELKKKDDHNMNLDLFKSRRYSFSDKEYINYFIFSDEIIFDRLIIYTNRINNILTKQVFQELNRILKKKTVVIIYDKDEFRAKENLEYFLGNTNINLFVIPSENVKKTLVFFESSLKIEIEQRIIKAFNKSISYLTAIIDFKCNKSDSEFTHILSEFNIDSKISQRKNDQVINKPQKKRKKINQR</sequence>
<reference evidence="1 2" key="1">
    <citation type="journal article" date="2020" name="mSystems">
        <title>Defining Genomic and Predicted Metabolic Features of the Acetobacterium Genus.</title>
        <authorList>
            <person name="Ross D.E."/>
            <person name="Marshall C.W."/>
            <person name="Gulliver D."/>
            <person name="May H.D."/>
            <person name="Norman R.S."/>
        </authorList>
    </citation>
    <scope>NUCLEOTIDE SEQUENCE [LARGE SCALE GENOMIC DNA]</scope>
    <source>
        <strain evidence="1 2">DSM 4132</strain>
    </source>
</reference>
<evidence type="ECO:0000313" key="2">
    <source>
        <dbReference type="Proteomes" id="UP000622405"/>
    </source>
</evidence>
<protein>
    <submittedName>
        <fullName evidence="1">Uncharacterized protein</fullName>
    </submittedName>
</protein>
<dbReference type="EMBL" id="WJBE01000006">
    <property type="protein sequence ID" value="MBC3899785.1"/>
    <property type="molecule type" value="Genomic_DNA"/>
</dbReference>
<proteinExistence type="predicted"/>
<organism evidence="1 2">
    <name type="scientific">Acetobacterium malicum</name>
    <dbReference type="NCBI Taxonomy" id="52692"/>
    <lineage>
        <taxon>Bacteria</taxon>
        <taxon>Bacillati</taxon>
        <taxon>Bacillota</taxon>
        <taxon>Clostridia</taxon>
        <taxon>Eubacteriales</taxon>
        <taxon>Eubacteriaceae</taxon>
        <taxon>Acetobacterium</taxon>
    </lineage>
</organism>
<name>A0ABR6YXC9_9FIRM</name>
<accession>A0ABR6YXC9</accession>
<dbReference type="RefSeq" id="WP_186894188.1">
    <property type="nucleotide sequence ID" value="NZ_WJBE01000006.1"/>
</dbReference>
<dbReference type="Proteomes" id="UP000622405">
    <property type="component" value="Unassembled WGS sequence"/>
</dbReference>
<evidence type="ECO:0000313" key="1">
    <source>
        <dbReference type="EMBL" id="MBC3899785.1"/>
    </source>
</evidence>